<protein>
    <recommendedName>
        <fullName evidence="6">Protein kinase domain-containing protein</fullName>
    </recommendedName>
</protein>
<evidence type="ECO:0000256" key="5">
    <source>
        <dbReference type="SAM" id="MobiDB-lite"/>
    </source>
</evidence>
<dbReference type="GO" id="GO:0004674">
    <property type="term" value="F:protein serine/threonine kinase activity"/>
    <property type="evidence" value="ECO:0007669"/>
    <property type="project" value="TreeGrafter"/>
</dbReference>
<evidence type="ECO:0000256" key="4">
    <source>
        <dbReference type="ARBA" id="ARBA00022840"/>
    </source>
</evidence>
<reference evidence="8" key="2">
    <citation type="submission" date="2015-01" db="EMBL/GenBank/DDBJ databases">
        <title>Evolutionary Origins and Diversification of the Mycorrhizal Mutualists.</title>
        <authorList>
            <consortium name="DOE Joint Genome Institute"/>
            <consortium name="Mycorrhizal Genomics Consortium"/>
            <person name="Kohler A."/>
            <person name="Kuo A."/>
            <person name="Nagy L.G."/>
            <person name="Floudas D."/>
            <person name="Copeland A."/>
            <person name="Barry K.W."/>
            <person name="Cichocki N."/>
            <person name="Veneault-Fourrey C."/>
            <person name="LaButti K."/>
            <person name="Lindquist E.A."/>
            <person name="Lipzen A."/>
            <person name="Lundell T."/>
            <person name="Morin E."/>
            <person name="Murat C."/>
            <person name="Riley R."/>
            <person name="Ohm R."/>
            <person name="Sun H."/>
            <person name="Tunlid A."/>
            <person name="Henrissat B."/>
            <person name="Grigoriev I.V."/>
            <person name="Hibbett D.S."/>
            <person name="Martin F."/>
        </authorList>
    </citation>
    <scope>NUCLEOTIDE SEQUENCE [LARGE SCALE GENOMIC DNA]</scope>
    <source>
        <strain evidence="8">MUT 4182</strain>
    </source>
</reference>
<dbReference type="InterPro" id="IPR000719">
    <property type="entry name" value="Prot_kinase_dom"/>
</dbReference>
<feature type="region of interest" description="Disordered" evidence="5">
    <location>
        <begin position="370"/>
        <end position="422"/>
    </location>
</feature>
<dbReference type="PROSITE" id="PS50011">
    <property type="entry name" value="PROTEIN_KINASE_DOM"/>
    <property type="match status" value="1"/>
</dbReference>
<evidence type="ECO:0000313" key="8">
    <source>
        <dbReference type="Proteomes" id="UP000054248"/>
    </source>
</evidence>
<dbReference type="EMBL" id="KN823103">
    <property type="protein sequence ID" value="KIO22681.1"/>
    <property type="molecule type" value="Genomic_DNA"/>
</dbReference>
<keyword evidence="8" id="KW-1185">Reference proteome</keyword>
<organism evidence="7 8">
    <name type="scientific">Tulasnella calospora MUT 4182</name>
    <dbReference type="NCBI Taxonomy" id="1051891"/>
    <lineage>
        <taxon>Eukaryota</taxon>
        <taxon>Fungi</taxon>
        <taxon>Dikarya</taxon>
        <taxon>Basidiomycota</taxon>
        <taxon>Agaricomycotina</taxon>
        <taxon>Agaricomycetes</taxon>
        <taxon>Cantharellales</taxon>
        <taxon>Tulasnellaceae</taxon>
        <taxon>Tulasnella</taxon>
    </lineage>
</organism>
<proteinExistence type="predicted"/>
<feature type="compositionally biased region" description="Polar residues" evidence="5">
    <location>
        <begin position="372"/>
        <end position="390"/>
    </location>
</feature>
<evidence type="ECO:0000313" key="7">
    <source>
        <dbReference type="EMBL" id="KIO22681.1"/>
    </source>
</evidence>
<evidence type="ECO:0000256" key="1">
    <source>
        <dbReference type="ARBA" id="ARBA00022679"/>
    </source>
</evidence>
<accession>A0A0C3QBT0</accession>
<feature type="compositionally biased region" description="Basic residues" evidence="5">
    <location>
        <begin position="413"/>
        <end position="422"/>
    </location>
</feature>
<dbReference type="InterPro" id="IPR051681">
    <property type="entry name" value="Ser/Thr_Kinases-Pseudokinases"/>
</dbReference>
<reference evidence="7 8" key="1">
    <citation type="submission" date="2014-04" db="EMBL/GenBank/DDBJ databases">
        <authorList>
            <consortium name="DOE Joint Genome Institute"/>
            <person name="Kuo A."/>
            <person name="Girlanda M."/>
            <person name="Perotto S."/>
            <person name="Kohler A."/>
            <person name="Nagy L.G."/>
            <person name="Floudas D."/>
            <person name="Copeland A."/>
            <person name="Barry K.W."/>
            <person name="Cichocki N."/>
            <person name="Veneault-Fourrey C."/>
            <person name="LaButti K."/>
            <person name="Lindquist E.A."/>
            <person name="Lipzen A."/>
            <person name="Lundell T."/>
            <person name="Morin E."/>
            <person name="Murat C."/>
            <person name="Sun H."/>
            <person name="Tunlid A."/>
            <person name="Henrissat B."/>
            <person name="Grigoriev I.V."/>
            <person name="Hibbett D.S."/>
            <person name="Martin F."/>
            <person name="Nordberg H.P."/>
            <person name="Cantor M.N."/>
            <person name="Hua S.X."/>
        </authorList>
    </citation>
    <scope>NUCLEOTIDE SEQUENCE [LARGE SCALE GENOMIC DNA]</scope>
    <source>
        <strain evidence="7 8">MUT 4182</strain>
    </source>
</reference>
<keyword evidence="2" id="KW-0547">Nucleotide-binding</keyword>
<evidence type="ECO:0000256" key="3">
    <source>
        <dbReference type="ARBA" id="ARBA00022777"/>
    </source>
</evidence>
<gene>
    <name evidence="7" type="ORF">M407DRAFT_27788</name>
</gene>
<dbReference type="AlphaFoldDB" id="A0A0C3QBT0"/>
<keyword evidence="4" id="KW-0067">ATP-binding</keyword>
<keyword evidence="3" id="KW-0418">Kinase</keyword>
<dbReference type="SUPFAM" id="SSF56112">
    <property type="entry name" value="Protein kinase-like (PK-like)"/>
    <property type="match status" value="1"/>
</dbReference>
<dbReference type="Proteomes" id="UP000054248">
    <property type="component" value="Unassembled WGS sequence"/>
</dbReference>
<dbReference type="PANTHER" id="PTHR44329:SF288">
    <property type="entry name" value="MITOGEN-ACTIVATED PROTEIN KINASE KINASE KINASE 20"/>
    <property type="match status" value="1"/>
</dbReference>
<evidence type="ECO:0000256" key="2">
    <source>
        <dbReference type="ARBA" id="ARBA00022741"/>
    </source>
</evidence>
<keyword evidence="1" id="KW-0808">Transferase</keyword>
<sequence length="422" mass="46682">MNSSSDDAGNPSPEALKQVLDSLSEYSISIGRIKFHKTAKLAGEGGFGKVRLAHLRSGSMMQFFEKPITVAVKELHPAGTEMPLRTAYRLAREMKVWAACKHENVLEFWGFHLSKDFQTAYLLSPYMKNGNVKDYLVREAPPLEHRLELVLDTIRGLEYLHSRDPPVVHGDLKVVRRDCSSHQTATRLNVVLNDNGKALLCDFGLARAQQAAPTGLSTGKGFKGTFRYSSPEALDFSQMECPSDIWSWACLAQEMMTDKCPYPNLRNEAIIITKICGEEGRKTKEDRRITKDFTPPALSETGVASPRLLELLEKCWNFLPEDRPTSTMCLTEMQSIYCATTGKLIPEPTSESTTTLSTTPPLRNSALRNAEAGTSSLSMQTPSTQSSSGRGQFPRIPGAKALVKRYVGPGKAPSKRNPKPSQ</sequence>
<evidence type="ECO:0000259" key="6">
    <source>
        <dbReference type="PROSITE" id="PS50011"/>
    </source>
</evidence>
<name>A0A0C3QBT0_9AGAM</name>
<dbReference type="Gene3D" id="1.10.510.10">
    <property type="entry name" value="Transferase(Phosphotransferase) domain 1"/>
    <property type="match status" value="1"/>
</dbReference>
<dbReference type="GO" id="GO:0005524">
    <property type="term" value="F:ATP binding"/>
    <property type="evidence" value="ECO:0007669"/>
    <property type="project" value="UniProtKB-KW"/>
</dbReference>
<dbReference type="Pfam" id="PF00069">
    <property type="entry name" value="Pkinase"/>
    <property type="match status" value="1"/>
</dbReference>
<dbReference type="PANTHER" id="PTHR44329">
    <property type="entry name" value="SERINE/THREONINE-PROTEIN KINASE TNNI3K-RELATED"/>
    <property type="match status" value="1"/>
</dbReference>
<feature type="domain" description="Protein kinase" evidence="6">
    <location>
        <begin position="36"/>
        <end position="337"/>
    </location>
</feature>
<dbReference type="OrthoDB" id="2647409at2759"/>
<dbReference type="HOGENOM" id="CLU_000288_7_18_1"/>
<dbReference type="InterPro" id="IPR011009">
    <property type="entry name" value="Kinase-like_dom_sf"/>
</dbReference>